<comment type="caution">
    <text evidence="1">The sequence shown here is derived from an EMBL/GenBank/DDBJ whole genome shotgun (WGS) entry which is preliminary data.</text>
</comment>
<gene>
    <name evidence="1" type="ORF">FB472_1240</name>
</gene>
<protein>
    <submittedName>
        <fullName evidence="1">Uncharacterized protein</fullName>
    </submittedName>
</protein>
<organism evidence="1 2">
    <name type="scientific">Rhodoglobus vestalii</name>
    <dbReference type="NCBI Taxonomy" id="193384"/>
    <lineage>
        <taxon>Bacteria</taxon>
        <taxon>Bacillati</taxon>
        <taxon>Actinomycetota</taxon>
        <taxon>Actinomycetes</taxon>
        <taxon>Micrococcales</taxon>
        <taxon>Microbacteriaceae</taxon>
        <taxon>Rhodoglobus</taxon>
    </lineage>
</organism>
<sequence>MKGVITFITSVVCAMVLNGCATPPTARPRAETATPCVDSPEMVAAEDMMMFASKDQSEVPVYGEGESRTNRIFELMQRDDLAASKNPKGAGVIVSLVYGGDGAFARDTARRTGWLVLDGVVYPIDVAEAQAVGTLSSGYPDPIEQAAGLG</sequence>
<keyword evidence="2" id="KW-1185">Reference proteome</keyword>
<proteinExistence type="predicted"/>
<dbReference type="Proteomes" id="UP000316560">
    <property type="component" value="Unassembled WGS sequence"/>
</dbReference>
<dbReference type="AlphaFoldDB" id="A0A8H2K6N6"/>
<evidence type="ECO:0000313" key="1">
    <source>
        <dbReference type="EMBL" id="TQO19669.1"/>
    </source>
</evidence>
<name>A0A8H2K6N6_9MICO</name>
<evidence type="ECO:0000313" key="2">
    <source>
        <dbReference type="Proteomes" id="UP000316560"/>
    </source>
</evidence>
<reference evidence="1 2" key="1">
    <citation type="submission" date="2019-06" db="EMBL/GenBank/DDBJ databases">
        <title>Sequencing the genomes of 1000 actinobacteria strains.</title>
        <authorList>
            <person name="Klenk H.-P."/>
        </authorList>
    </citation>
    <scope>NUCLEOTIDE SEQUENCE [LARGE SCALE GENOMIC DNA]</scope>
    <source>
        <strain evidence="1 2">DSM 21947</strain>
    </source>
</reference>
<accession>A0A8H2K6N6</accession>
<dbReference type="EMBL" id="VFRA01000001">
    <property type="protein sequence ID" value="TQO19669.1"/>
    <property type="molecule type" value="Genomic_DNA"/>
</dbReference>